<reference evidence="1 2" key="1">
    <citation type="journal article" date="2023" name="Sci. Data">
        <title>Genome assembly of the Korean intertidal mud-creeper Batillaria attramentaria.</title>
        <authorList>
            <person name="Patra A.K."/>
            <person name="Ho P.T."/>
            <person name="Jun S."/>
            <person name="Lee S.J."/>
            <person name="Kim Y."/>
            <person name="Won Y.J."/>
        </authorList>
    </citation>
    <scope>NUCLEOTIDE SEQUENCE [LARGE SCALE GENOMIC DNA]</scope>
    <source>
        <strain evidence="1">Wonlab-2016</strain>
    </source>
</reference>
<keyword evidence="2" id="KW-1185">Reference proteome</keyword>
<protein>
    <submittedName>
        <fullName evidence="1">Uncharacterized protein</fullName>
    </submittedName>
</protein>
<gene>
    <name evidence="1" type="ORF">BaRGS_00008707</name>
</gene>
<accession>A0ABD0LLG3</accession>
<sequence length="149" mass="16569">MKKSEVSGEQVCSFYCKAATNIVSVKRCAALSPGSLCVDCATVIMCCRSYHTGFVLIKFNLKIRQEVRHNSNRECVCVRKFATVPQQSVCVSQQHQRMCAMKCATVPQQSVCVSQQHQRMRAMKFATVSQQNVNLCEEVCSSGTRECGS</sequence>
<dbReference type="EMBL" id="JACVVK020000039">
    <property type="protein sequence ID" value="KAK7500160.1"/>
    <property type="molecule type" value="Genomic_DNA"/>
</dbReference>
<comment type="caution">
    <text evidence="1">The sequence shown here is derived from an EMBL/GenBank/DDBJ whole genome shotgun (WGS) entry which is preliminary data.</text>
</comment>
<name>A0ABD0LLG3_9CAEN</name>
<dbReference type="Proteomes" id="UP001519460">
    <property type="component" value="Unassembled WGS sequence"/>
</dbReference>
<evidence type="ECO:0000313" key="2">
    <source>
        <dbReference type="Proteomes" id="UP001519460"/>
    </source>
</evidence>
<organism evidence="1 2">
    <name type="scientific">Batillaria attramentaria</name>
    <dbReference type="NCBI Taxonomy" id="370345"/>
    <lineage>
        <taxon>Eukaryota</taxon>
        <taxon>Metazoa</taxon>
        <taxon>Spiralia</taxon>
        <taxon>Lophotrochozoa</taxon>
        <taxon>Mollusca</taxon>
        <taxon>Gastropoda</taxon>
        <taxon>Caenogastropoda</taxon>
        <taxon>Sorbeoconcha</taxon>
        <taxon>Cerithioidea</taxon>
        <taxon>Batillariidae</taxon>
        <taxon>Batillaria</taxon>
    </lineage>
</organism>
<evidence type="ECO:0000313" key="1">
    <source>
        <dbReference type="EMBL" id="KAK7500160.1"/>
    </source>
</evidence>
<proteinExistence type="predicted"/>
<dbReference type="AlphaFoldDB" id="A0ABD0LLG3"/>